<dbReference type="KEGG" id="brh:RBRH_00228"/>
<dbReference type="InterPro" id="IPR012903">
    <property type="entry name" value="Nif11"/>
</dbReference>
<geneLocation type="plasmid" evidence="2 3">
    <name>pBRH01</name>
</geneLocation>
<dbReference type="Pfam" id="PF07862">
    <property type="entry name" value="Nif11"/>
    <property type="match status" value="1"/>
</dbReference>
<dbReference type="OrthoDB" id="8423756at2"/>
<dbReference type="EMBL" id="FR687360">
    <property type="protein sequence ID" value="CBW76897.1"/>
    <property type="molecule type" value="Genomic_DNA"/>
</dbReference>
<name>E5AUX3_MYCRK</name>
<accession>E5AUX3</accession>
<gene>
    <name evidence="2" type="ordered locus">RBRH_00228</name>
</gene>
<protein>
    <recommendedName>
        <fullName evidence="1">Nif11 domain-containing protein</fullName>
    </recommendedName>
</protein>
<dbReference type="RefSeq" id="WP_013428758.1">
    <property type="nucleotide sequence ID" value="NC_014718.1"/>
</dbReference>
<keyword evidence="2" id="KW-0614">Plasmid</keyword>
<dbReference type="HOGENOM" id="CLU_174070_0_0_4"/>
<reference evidence="2 3" key="1">
    <citation type="journal article" date="2011" name="J. Bacteriol.">
        <title>Complete genome sequence of Burkholderia rhizoxinica, an endosymbiont of Rhizopus microsporus.</title>
        <authorList>
            <person name="Lackner G."/>
            <person name="Moebius N."/>
            <person name="Partida-Martinez L."/>
            <person name="Hertweck C."/>
        </authorList>
    </citation>
    <scope>NUCLEOTIDE SEQUENCE [LARGE SCALE GENOMIC DNA]</scope>
    <source>
        <strain evidence="3">DSM 19002 / CIP 109453 / HKI 454</strain>
        <plasmid evidence="2 3">pBRH01</plasmid>
    </source>
</reference>
<dbReference type="Proteomes" id="UP000007437">
    <property type="component" value="Plasmid pBRH01"/>
</dbReference>
<dbReference type="AlphaFoldDB" id="E5AUX3"/>
<proteinExistence type="predicted"/>
<sequence>MSSIQQFRTKLESDPEFVKKIKNCANSSEIISVAQAEGISLSEADLAKALVNSDTDLTDEELESVSVGTPMAAALIK</sequence>
<organism evidence="2 3">
    <name type="scientific">Mycetohabitans rhizoxinica (strain DSM 19002 / CIP 109453 / HKI 454)</name>
    <name type="common">Paraburkholderia rhizoxinica</name>
    <dbReference type="NCBI Taxonomy" id="882378"/>
    <lineage>
        <taxon>Bacteria</taxon>
        <taxon>Pseudomonadati</taxon>
        <taxon>Pseudomonadota</taxon>
        <taxon>Betaproteobacteria</taxon>
        <taxon>Burkholderiales</taxon>
        <taxon>Burkholderiaceae</taxon>
        <taxon>Mycetohabitans</taxon>
    </lineage>
</organism>
<evidence type="ECO:0000313" key="2">
    <source>
        <dbReference type="EMBL" id="CBW76897.1"/>
    </source>
</evidence>
<evidence type="ECO:0000313" key="3">
    <source>
        <dbReference type="Proteomes" id="UP000007437"/>
    </source>
</evidence>
<feature type="domain" description="Nif11" evidence="1">
    <location>
        <begin position="3"/>
        <end position="46"/>
    </location>
</feature>
<dbReference type="eggNOG" id="ENOG502ZRAC">
    <property type="taxonomic scope" value="Bacteria"/>
</dbReference>
<evidence type="ECO:0000259" key="1">
    <source>
        <dbReference type="Pfam" id="PF07862"/>
    </source>
</evidence>
<dbReference type="NCBIfam" id="TIGR03798">
    <property type="entry name" value="leader_Nif11"/>
    <property type="match status" value="1"/>
</dbReference>
<dbReference type="InterPro" id="IPR022516">
    <property type="entry name" value="CHP03798_Ocin"/>
</dbReference>